<dbReference type="Proteomes" id="UP000831113">
    <property type="component" value="Chromosome"/>
</dbReference>
<keyword evidence="1" id="KW-0472">Membrane</keyword>
<evidence type="ECO:0000256" key="1">
    <source>
        <dbReference type="SAM" id="Phobius"/>
    </source>
</evidence>
<dbReference type="RefSeq" id="WP_243800023.1">
    <property type="nucleotide sequence ID" value="NZ_CP094669.1"/>
</dbReference>
<gene>
    <name evidence="2" type="ORF">MTX78_03710</name>
</gene>
<proteinExistence type="predicted"/>
<keyword evidence="1" id="KW-0812">Transmembrane</keyword>
<protein>
    <submittedName>
        <fullName evidence="2">Uncharacterized protein</fullName>
    </submittedName>
</protein>
<reference evidence="2 3" key="1">
    <citation type="submission" date="2022-03" db="EMBL/GenBank/DDBJ databases">
        <title>Hymenobactersp. isolated from the air.</title>
        <authorList>
            <person name="Won M."/>
            <person name="Kwon S.-W."/>
        </authorList>
    </citation>
    <scope>NUCLEOTIDE SEQUENCE [LARGE SCALE GENOMIC DNA]</scope>
    <source>
        <strain evidence="2 3">KACC 21982</strain>
    </source>
</reference>
<name>A0ABY4D051_9BACT</name>
<keyword evidence="3" id="KW-1185">Reference proteome</keyword>
<feature type="transmembrane region" description="Helical" evidence="1">
    <location>
        <begin position="12"/>
        <end position="33"/>
    </location>
</feature>
<evidence type="ECO:0000313" key="2">
    <source>
        <dbReference type="EMBL" id="UOG75706.1"/>
    </source>
</evidence>
<accession>A0ABY4D051</accession>
<evidence type="ECO:0000313" key="3">
    <source>
        <dbReference type="Proteomes" id="UP000831113"/>
    </source>
</evidence>
<organism evidence="2 3">
    <name type="scientific">Hymenobacter tibetensis</name>
    <dbReference type="NCBI Taxonomy" id="497967"/>
    <lineage>
        <taxon>Bacteria</taxon>
        <taxon>Pseudomonadati</taxon>
        <taxon>Bacteroidota</taxon>
        <taxon>Cytophagia</taxon>
        <taxon>Cytophagales</taxon>
        <taxon>Hymenobacteraceae</taxon>
        <taxon>Hymenobacter</taxon>
    </lineage>
</organism>
<dbReference type="EMBL" id="CP094669">
    <property type="protein sequence ID" value="UOG75706.1"/>
    <property type="molecule type" value="Genomic_DNA"/>
</dbReference>
<keyword evidence="1" id="KW-1133">Transmembrane helix</keyword>
<sequence length="67" mass="7471">MPDFIPVQAMKTAAFLLKLLFSVLMLTTVALLVSEIAQARHSVARPDFAHPNTTAPSVYSYVRHTRE</sequence>